<evidence type="ECO:0000313" key="1">
    <source>
        <dbReference type="EMBL" id="MFM9328221.1"/>
    </source>
</evidence>
<keyword evidence="2" id="KW-1185">Reference proteome</keyword>
<reference evidence="1" key="1">
    <citation type="submission" date="2024-12" db="EMBL/GenBank/DDBJ databases">
        <authorList>
            <person name="Wu N."/>
        </authorList>
    </citation>
    <scope>NUCLEOTIDE SEQUENCE</scope>
    <source>
        <strain evidence="1">P15</strain>
    </source>
</reference>
<protein>
    <submittedName>
        <fullName evidence="1">Uncharacterized protein</fullName>
    </submittedName>
</protein>
<evidence type="ECO:0000313" key="2">
    <source>
        <dbReference type="Proteomes" id="UP001631969"/>
    </source>
</evidence>
<organism evidence="1 2">
    <name type="scientific">Paenibacillus mesotrionivorans</name>
    <dbReference type="NCBI Taxonomy" id="3160968"/>
    <lineage>
        <taxon>Bacteria</taxon>
        <taxon>Bacillati</taxon>
        <taxon>Bacillota</taxon>
        <taxon>Bacilli</taxon>
        <taxon>Bacillales</taxon>
        <taxon>Paenibacillaceae</taxon>
        <taxon>Paenibacillus</taxon>
    </lineage>
</organism>
<dbReference type="EMBL" id="JBJURJ010000004">
    <property type="protein sequence ID" value="MFM9328221.1"/>
    <property type="molecule type" value="Genomic_DNA"/>
</dbReference>
<accession>A0ACC7NTZ0</accession>
<sequence length="83" mass="9547">MKAAKPWLMFVLLGGMLAAGGCEENGEGQSGEWPRRMGNVPEWAFTFIRCFRFFSAPYLRRTVPRSNKQHYRLRPQCPPLSLT</sequence>
<name>A0ACC7NTZ0_9BACL</name>
<comment type="caution">
    <text evidence="1">The sequence shown here is derived from an EMBL/GenBank/DDBJ whole genome shotgun (WGS) entry which is preliminary data.</text>
</comment>
<proteinExistence type="predicted"/>
<dbReference type="Proteomes" id="UP001631969">
    <property type="component" value="Unassembled WGS sequence"/>
</dbReference>
<gene>
    <name evidence="1" type="ORF">ACI1P1_07985</name>
</gene>